<dbReference type="GO" id="GO:0016301">
    <property type="term" value="F:kinase activity"/>
    <property type="evidence" value="ECO:0007669"/>
    <property type="project" value="UniProtKB-KW"/>
</dbReference>
<feature type="domain" description="Transcription elongation factor GreA/GreB C-terminal" evidence="1">
    <location>
        <begin position="52"/>
        <end position="123"/>
    </location>
</feature>
<keyword evidence="3" id="KW-0808">Transferase</keyword>
<evidence type="ECO:0000313" key="4">
    <source>
        <dbReference type="Proteomes" id="UP000064137"/>
    </source>
</evidence>
<dbReference type="GO" id="GO:0070063">
    <property type="term" value="F:RNA polymerase binding"/>
    <property type="evidence" value="ECO:0007669"/>
    <property type="project" value="InterPro"/>
</dbReference>
<proteinExistence type="predicted"/>
<dbReference type="InterPro" id="IPR001437">
    <property type="entry name" value="Tscrpt_elong_fac_GreA/B_C"/>
</dbReference>
<dbReference type="GO" id="GO:0003677">
    <property type="term" value="F:DNA binding"/>
    <property type="evidence" value="ECO:0007669"/>
    <property type="project" value="InterPro"/>
</dbReference>
<dbReference type="SUPFAM" id="SSF54534">
    <property type="entry name" value="FKBP-like"/>
    <property type="match status" value="1"/>
</dbReference>
<dbReference type="Gene3D" id="3.10.50.30">
    <property type="entry name" value="Transcription elongation factor, GreA/GreB, C-terminal domain"/>
    <property type="match status" value="1"/>
</dbReference>
<reference evidence="3 4" key="1">
    <citation type="submission" date="2016-01" db="EMBL/GenBank/DDBJ databases">
        <title>Annotation of Pseudomonas oryzihabitans USDA-ARS-USMARC-56511.</title>
        <authorList>
            <person name="Harhay G.P."/>
            <person name="Harhay D.M."/>
            <person name="Smith T.P.L."/>
            <person name="Bono J.L."/>
            <person name="Heaton M.P."/>
            <person name="Clawson M.L."/>
            <person name="Chitko-Mckown C.G."/>
            <person name="Capik S.F."/>
            <person name="DeDonder K.D."/>
            <person name="Apley M.D."/>
            <person name="Lubbers B.V."/>
            <person name="White B.J."/>
            <person name="Larson R.L."/>
        </authorList>
    </citation>
    <scope>NUCLEOTIDE SEQUENCE [LARGE SCALE GENOMIC DNA]</scope>
    <source>
        <strain evidence="3 4">USDA-ARS-USMARC-56511</strain>
    </source>
</reference>
<dbReference type="KEGG" id="por:APT59_20790"/>
<dbReference type="Gene3D" id="1.10.286.20">
    <property type="match status" value="1"/>
</dbReference>
<dbReference type="OrthoDB" id="192847at2"/>
<dbReference type="AlphaFoldDB" id="A0A0U4WW66"/>
<dbReference type="GO" id="GO:0006354">
    <property type="term" value="P:DNA-templated transcription elongation"/>
    <property type="evidence" value="ECO:0007669"/>
    <property type="project" value="TreeGrafter"/>
</dbReference>
<accession>A0A0U4WW66</accession>
<dbReference type="Proteomes" id="UP000064137">
    <property type="component" value="Chromosome"/>
</dbReference>
<feature type="domain" description="Regulator of nucleoside diphosphate kinase N-terminal" evidence="2">
    <location>
        <begin position="6"/>
        <end position="44"/>
    </location>
</feature>
<keyword evidence="3" id="KW-0418">Kinase</keyword>
<dbReference type="InterPro" id="IPR036953">
    <property type="entry name" value="GreA/GreB_C_sf"/>
</dbReference>
<name>A0A0U4WW66_9PSED</name>
<organism evidence="3 4">
    <name type="scientific">Pseudomonas oryzihabitans</name>
    <dbReference type="NCBI Taxonomy" id="47885"/>
    <lineage>
        <taxon>Bacteria</taxon>
        <taxon>Pseudomonadati</taxon>
        <taxon>Pseudomonadota</taxon>
        <taxon>Gammaproteobacteria</taxon>
        <taxon>Pseudomonadales</taxon>
        <taxon>Pseudomonadaceae</taxon>
        <taxon>Pseudomonas</taxon>
    </lineage>
</organism>
<dbReference type="PANTHER" id="PTHR30437">
    <property type="entry name" value="TRANSCRIPTION ELONGATION FACTOR GREA"/>
    <property type="match status" value="1"/>
</dbReference>
<dbReference type="InterPro" id="IPR023459">
    <property type="entry name" value="Tscrpt_elong_fac_GreA/B_fam"/>
</dbReference>
<evidence type="ECO:0000259" key="1">
    <source>
        <dbReference type="Pfam" id="PF01272"/>
    </source>
</evidence>
<gene>
    <name evidence="3" type="ORF">APT59_20790</name>
</gene>
<dbReference type="EMBL" id="CP013987">
    <property type="protein sequence ID" value="ALZ86525.1"/>
    <property type="molecule type" value="Genomic_DNA"/>
</dbReference>
<dbReference type="GO" id="GO:0032784">
    <property type="term" value="P:regulation of DNA-templated transcription elongation"/>
    <property type="evidence" value="ECO:0007669"/>
    <property type="project" value="InterPro"/>
</dbReference>
<protein>
    <submittedName>
        <fullName evidence="3">Nucleoside diphosphate kinase regulator</fullName>
    </submittedName>
</protein>
<dbReference type="PANTHER" id="PTHR30437:SF5">
    <property type="entry name" value="REGULATOR OF NUCLEOSIDE DIPHOSPHATE KINASE"/>
    <property type="match status" value="1"/>
</dbReference>
<dbReference type="Pfam" id="PF01272">
    <property type="entry name" value="GreA_GreB"/>
    <property type="match status" value="1"/>
</dbReference>
<dbReference type="Pfam" id="PF14760">
    <property type="entry name" value="Rnk_N"/>
    <property type="match status" value="1"/>
</dbReference>
<evidence type="ECO:0000313" key="3">
    <source>
        <dbReference type="EMBL" id="ALZ86525.1"/>
    </source>
</evidence>
<dbReference type="RefSeq" id="WP_059316576.1">
    <property type="nucleotide sequence ID" value="NZ_CP013987.1"/>
</dbReference>
<dbReference type="NCBIfam" id="NF004396">
    <property type="entry name" value="PRK05753.1"/>
    <property type="match status" value="1"/>
</dbReference>
<evidence type="ECO:0000259" key="2">
    <source>
        <dbReference type="Pfam" id="PF14760"/>
    </source>
</evidence>
<sequence>MRHASPITVSAADMPRLERLLDDLPEFGPVAEALDEELAQARVVAPGEVGAVVTMNSRVRCRETDTGKEYQVVLVYPEDAGVEGRVSVLAPAGSALLGATPGEHLSWPVPGGKEQQVELLALEPVEA</sequence>
<dbReference type="InterPro" id="IPR029462">
    <property type="entry name" value="Rnk_N"/>
</dbReference>